<dbReference type="InterPro" id="IPR023170">
    <property type="entry name" value="HhH_base_excis_C"/>
</dbReference>
<dbReference type="PROSITE" id="PS00764">
    <property type="entry name" value="ENDONUCLEASE_III_1"/>
    <property type="match status" value="1"/>
</dbReference>
<dbReference type="InterPro" id="IPR003651">
    <property type="entry name" value="Endonuclease3_FeS-loop_motif"/>
</dbReference>
<evidence type="ECO:0000256" key="3">
    <source>
        <dbReference type="ARBA" id="ARBA00022485"/>
    </source>
</evidence>
<evidence type="ECO:0000256" key="9">
    <source>
        <dbReference type="ARBA" id="ARBA00023204"/>
    </source>
</evidence>
<keyword evidence="6" id="KW-0378">Hydrolase</keyword>
<comment type="similarity">
    <text evidence="2">Belongs to the Nth/MutY family.</text>
</comment>
<dbReference type="PIRSF" id="PIRSF001435">
    <property type="entry name" value="Nth"/>
    <property type="match status" value="1"/>
</dbReference>
<gene>
    <name evidence="12" type="ORF">Dace_2808</name>
</gene>
<dbReference type="Pfam" id="PF00730">
    <property type="entry name" value="HhH-GPD"/>
    <property type="match status" value="1"/>
</dbReference>
<dbReference type="GO" id="GO:0046872">
    <property type="term" value="F:metal ion binding"/>
    <property type="evidence" value="ECO:0007669"/>
    <property type="project" value="UniProtKB-KW"/>
</dbReference>
<evidence type="ECO:0000256" key="1">
    <source>
        <dbReference type="ARBA" id="ARBA00001966"/>
    </source>
</evidence>
<keyword evidence="9" id="KW-0234">DNA repair</keyword>
<dbReference type="GO" id="GO:0016798">
    <property type="term" value="F:hydrolase activity, acting on glycosyl bonds"/>
    <property type="evidence" value="ECO:0007669"/>
    <property type="project" value="UniProtKB-KW"/>
</dbReference>
<proteinExistence type="inferred from homology"/>
<evidence type="ECO:0000313" key="12">
    <source>
        <dbReference type="EMBL" id="EAT16942.1"/>
    </source>
</evidence>
<organism evidence="12 13">
    <name type="scientific">Desulfuromonas acetoxidans (strain DSM 684 / 11070)</name>
    <dbReference type="NCBI Taxonomy" id="281689"/>
    <lineage>
        <taxon>Bacteria</taxon>
        <taxon>Pseudomonadati</taxon>
        <taxon>Thermodesulfobacteriota</taxon>
        <taxon>Desulfuromonadia</taxon>
        <taxon>Desulfuromonadales</taxon>
        <taxon>Desulfuromonadaceae</taxon>
        <taxon>Desulfuromonas</taxon>
    </lineage>
</organism>
<evidence type="ECO:0000256" key="10">
    <source>
        <dbReference type="ARBA" id="ARBA00023295"/>
    </source>
</evidence>
<dbReference type="EMBL" id="AAEW02000002">
    <property type="protein sequence ID" value="EAT16942.1"/>
    <property type="molecule type" value="Genomic_DNA"/>
</dbReference>
<evidence type="ECO:0000256" key="5">
    <source>
        <dbReference type="ARBA" id="ARBA00022763"/>
    </source>
</evidence>
<name>Q1K3N2_DESA6</name>
<dbReference type="GO" id="GO:0051539">
    <property type="term" value="F:4 iron, 4 sulfur cluster binding"/>
    <property type="evidence" value="ECO:0007669"/>
    <property type="project" value="UniProtKB-KW"/>
</dbReference>
<comment type="caution">
    <text evidence="12">The sequence shown here is derived from an EMBL/GenBank/DDBJ whole genome shotgun (WGS) entry which is preliminary data.</text>
</comment>
<dbReference type="InterPro" id="IPR004035">
    <property type="entry name" value="Endouclease-III_FeS-bd_BS"/>
</dbReference>
<evidence type="ECO:0000259" key="11">
    <source>
        <dbReference type="SMART" id="SM00478"/>
    </source>
</evidence>
<evidence type="ECO:0000256" key="4">
    <source>
        <dbReference type="ARBA" id="ARBA00022723"/>
    </source>
</evidence>
<dbReference type="SUPFAM" id="SSF48150">
    <property type="entry name" value="DNA-glycosylase"/>
    <property type="match status" value="1"/>
</dbReference>
<keyword evidence="10" id="KW-0326">Glycosidase</keyword>
<evidence type="ECO:0000313" key="13">
    <source>
        <dbReference type="Proteomes" id="UP000005695"/>
    </source>
</evidence>
<dbReference type="GO" id="GO:0006284">
    <property type="term" value="P:base-excision repair"/>
    <property type="evidence" value="ECO:0007669"/>
    <property type="project" value="InterPro"/>
</dbReference>
<dbReference type="Gene3D" id="1.10.1670.10">
    <property type="entry name" value="Helix-hairpin-Helix base-excision DNA repair enzymes (C-terminal)"/>
    <property type="match status" value="1"/>
</dbReference>
<dbReference type="RefSeq" id="WP_005997765.1">
    <property type="nucleotide sequence ID" value="NZ_AAEW02000002.1"/>
</dbReference>
<dbReference type="Pfam" id="PF10576">
    <property type="entry name" value="EndIII_4Fe-2S"/>
    <property type="match status" value="1"/>
</dbReference>
<feature type="domain" description="HhH-GPD" evidence="11">
    <location>
        <begin position="37"/>
        <end position="196"/>
    </location>
</feature>
<keyword evidence="3" id="KW-0004">4Fe-4S</keyword>
<dbReference type="PANTHER" id="PTHR10359">
    <property type="entry name" value="A/G-SPECIFIC ADENINE GLYCOSYLASE/ENDONUCLEASE III"/>
    <property type="match status" value="1"/>
</dbReference>
<dbReference type="PANTHER" id="PTHR10359:SF19">
    <property type="entry name" value="DNA REPAIR GLYCOSYLASE MJ1434-RELATED"/>
    <property type="match status" value="1"/>
</dbReference>
<keyword evidence="13" id="KW-1185">Reference proteome</keyword>
<dbReference type="InterPro" id="IPR003265">
    <property type="entry name" value="HhH-GPD_domain"/>
</dbReference>
<protein>
    <submittedName>
        <fullName evidence="12">HhH-GPD</fullName>
    </submittedName>
</protein>
<dbReference type="OrthoDB" id="9802365at2"/>
<accession>Q1K3N2</accession>
<keyword evidence="8" id="KW-0411">Iron-sulfur</keyword>
<sequence>MALPSLTRVFELLLERFGSQSWWPADDTFEMMVGAVLTQNTAWRNVELSIAALKEAQVMTPLALHRLEHQELQVLIRSSGFFQRKSQCLKNLAAVICRDYQGRVDSFLGGDLHAVRQRLLDQPGIGPETADCMVLYGAGLPIFVVDAYTRRIFSRLGLLDAKARYDMVQRYAMQHLPADTSLFNEFHALLVELGKVCCRSRNPRCEACPLNQHCRSAFSR</sequence>
<dbReference type="InterPro" id="IPR011257">
    <property type="entry name" value="DNA_glycosylase"/>
</dbReference>
<comment type="cofactor">
    <cofactor evidence="1">
        <name>[4Fe-4S] cluster</name>
        <dbReference type="ChEBI" id="CHEBI:49883"/>
    </cofactor>
</comment>
<evidence type="ECO:0000256" key="6">
    <source>
        <dbReference type="ARBA" id="ARBA00022801"/>
    </source>
</evidence>
<dbReference type="SMART" id="SM00525">
    <property type="entry name" value="FES"/>
    <property type="match status" value="1"/>
</dbReference>
<dbReference type="GO" id="GO:0140097">
    <property type="term" value="F:catalytic activity, acting on DNA"/>
    <property type="evidence" value="ECO:0007669"/>
    <property type="project" value="UniProtKB-ARBA"/>
</dbReference>
<keyword evidence="7" id="KW-0408">Iron</keyword>
<evidence type="ECO:0000256" key="7">
    <source>
        <dbReference type="ARBA" id="ARBA00023004"/>
    </source>
</evidence>
<keyword evidence="4" id="KW-0479">Metal-binding</keyword>
<evidence type="ECO:0000256" key="8">
    <source>
        <dbReference type="ARBA" id="ARBA00023014"/>
    </source>
</evidence>
<keyword evidence="5" id="KW-0227">DNA damage</keyword>
<dbReference type="Proteomes" id="UP000005695">
    <property type="component" value="Unassembled WGS sequence"/>
</dbReference>
<reference evidence="12" key="1">
    <citation type="submission" date="2006-05" db="EMBL/GenBank/DDBJ databases">
        <title>Annotation of the draft genome assembly of Desulfuromonas acetoxidans DSM 684.</title>
        <authorList>
            <consortium name="US DOE Joint Genome Institute (JGI-ORNL)"/>
            <person name="Larimer F."/>
            <person name="Land M."/>
            <person name="Hauser L."/>
        </authorList>
    </citation>
    <scope>NUCLEOTIDE SEQUENCE [LARGE SCALE GENOMIC DNA]</scope>
    <source>
        <strain evidence="12">DSM 684</strain>
    </source>
</reference>
<reference evidence="12" key="2">
    <citation type="submission" date="2006-05" db="EMBL/GenBank/DDBJ databases">
        <title>Sequencing of the draft genome and assembly of Desulfuromonas acetoxidans DSM 684.</title>
        <authorList>
            <consortium name="US DOE Joint Genome Institute (JGI-PGF)"/>
            <person name="Copeland A."/>
            <person name="Lucas S."/>
            <person name="Lapidus A."/>
            <person name="Barry K."/>
            <person name="Detter J.C."/>
            <person name="Glavina del Rio T."/>
            <person name="Hammon N."/>
            <person name="Israni S."/>
            <person name="Dalin E."/>
            <person name="Tice H."/>
            <person name="Bruce D."/>
            <person name="Pitluck S."/>
            <person name="Richardson P."/>
        </authorList>
    </citation>
    <scope>NUCLEOTIDE SEQUENCE [LARGE SCALE GENOMIC DNA]</scope>
    <source>
        <strain evidence="12">DSM 684</strain>
    </source>
</reference>
<dbReference type="AlphaFoldDB" id="Q1K3N2"/>
<dbReference type="CDD" id="cd00056">
    <property type="entry name" value="ENDO3c"/>
    <property type="match status" value="1"/>
</dbReference>
<dbReference type="Gene3D" id="1.10.340.30">
    <property type="entry name" value="Hypothetical protein, domain 2"/>
    <property type="match status" value="1"/>
</dbReference>
<dbReference type="SMART" id="SM00478">
    <property type="entry name" value="ENDO3c"/>
    <property type="match status" value="1"/>
</dbReference>
<evidence type="ECO:0000256" key="2">
    <source>
        <dbReference type="ARBA" id="ARBA00008343"/>
    </source>
</evidence>